<dbReference type="EMBL" id="JAHHHV010000088">
    <property type="protein sequence ID" value="MBW4468359.1"/>
    <property type="molecule type" value="Genomic_DNA"/>
</dbReference>
<reference evidence="2" key="1">
    <citation type="submission" date="2021-05" db="EMBL/GenBank/DDBJ databases">
        <authorList>
            <person name="Pietrasiak N."/>
            <person name="Ward R."/>
            <person name="Stajich J.E."/>
            <person name="Kurbessoian T."/>
        </authorList>
    </citation>
    <scope>NUCLEOTIDE SEQUENCE</scope>
    <source>
        <strain evidence="2">GSE-TBD4-15B</strain>
    </source>
</reference>
<dbReference type="AlphaFoldDB" id="A0A951U6W0"/>
<feature type="transmembrane region" description="Helical" evidence="1">
    <location>
        <begin position="82"/>
        <end position="102"/>
    </location>
</feature>
<sequence>MGERFSQLLEPVAAWFRQMDLPEPIVHWGHPLMMGIVVFVMGSAVGLTGWRGRALSRKMGETMGGTMGQAEAAKSWTDHKKIAPLMYLFIVLGYTGGLLSLVMQQQPILASPHFWTGSAAVLLLTVNALLAATRFGKNKLELRTAHAYLGSAALCLLFLHALFGLKLGLSI</sequence>
<dbReference type="Pfam" id="PF13301">
    <property type="entry name" value="DUF4079"/>
    <property type="match status" value="1"/>
</dbReference>
<dbReference type="Proteomes" id="UP000707356">
    <property type="component" value="Unassembled WGS sequence"/>
</dbReference>
<dbReference type="InterPro" id="IPR025067">
    <property type="entry name" value="DUF4079"/>
</dbReference>
<dbReference type="GO" id="GO:0016020">
    <property type="term" value="C:membrane"/>
    <property type="evidence" value="ECO:0007669"/>
    <property type="project" value="TreeGrafter"/>
</dbReference>
<dbReference type="PANTHER" id="PTHR36738">
    <property type="entry name" value="EXPRESSED PROTEIN"/>
    <property type="match status" value="1"/>
</dbReference>
<reference evidence="2" key="2">
    <citation type="journal article" date="2022" name="Microbiol. Resour. Announc.">
        <title>Metagenome Sequencing to Explore Phylogenomics of Terrestrial Cyanobacteria.</title>
        <authorList>
            <person name="Ward R.D."/>
            <person name="Stajich J.E."/>
            <person name="Johansen J.R."/>
            <person name="Huntemann M."/>
            <person name="Clum A."/>
            <person name="Foster B."/>
            <person name="Foster B."/>
            <person name="Roux S."/>
            <person name="Palaniappan K."/>
            <person name="Varghese N."/>
            <person name="Mukherjee S."/>
            <person name="Reddy T.B.K."/>
            <person name="Daum C."/>
            <person name="Copeland A."/>
            <person name="Chen I.A."/>
            <person name="Ivanova N.N."/>
            <person name="Kyrpides N.C."/>
            <person name="Shapiro N."/>
            <person name="Eloe-Fadrosh E.A."/>
            <person name="Pietrasiak N."/>
        </authorList>
    </citation>
    <scope>NUCLEOTIDE SEQUENCE</scope>
    <source>
        <strain evidence="2">GSE-TBD4-15B</strain>
    </source>
</reference>
<comment type="caution">
    <text evidence="2">The sequence shown here is derived from an EMBL/GenBank/DDBJ whole genome shotgun (WGS) entry which is preliminary data.</text>
</comment>
<protein>
    <submittedName>
        <fullName evidence="2">DUF4079 domain-containing protein</fullName>
    </submittedName>
</protein>
<accession>A0A951U6W0</accession>
<name>A0A951U6W0_9CYAN</name>
<gene>
    <name evidence="2" type="ORF">KME07_23275</name>
</gene>
<evidence type="ECO:0000256" key="1">
    <source>
        <dbReference type="SAM" id="Phobius"/>
    </source>
</evidence>
<evidence type="ECO:0000313" key="3">
    <source>
        <dbReference type="Proteomes" id="UP000707356"/>
    </source>
</evidence>
<organism evidence="2 3">
    <name type="scientific">Pegethrix bostrychoides GSE-TBD4-15B</name>
    <dbReference type="NCBI Taxonomy" id="2839662"/>
    <lineage>
        <taxon>Bacteria</taxon>
        <taxon>Bacillati</taxon>
        <taxon>Cyanobacteriota</taxon>
        <taxon>Cyanophyceae</taxon>
        <taxon>Oculatellales</taxon>
        <taxon>Oculatellaceae</taxon>
        <taxon>Pegethrix</taxon>
    </lineage>
</organism>
<feature type="transmembrane region" description="Helical" evidence="1">
    <location>
        <begin position="114"/>
        <end position="133"/>
    </location>
</feature>
<dbReference type="PANTHER" id="PTHR36738:SF1">
    <property type="entry name" value="EXPRESSED PROTEIN"/>
    <property type="match status" value="1"/>
</dbReference>
<keyword evidence="1" id="KW-1133">Transmembrane helix</keyword>
<feature type="transmembrane region" description="Helical" evidence="1">
    <location>
        <begin position="28"/>
        <end position="50"/>
    </location>
</feature>
<keyword evidence="1" id="KW-0812">Transmembrane</keyword>
<evidence type="ECO:0000313" key="2">
    <source>
        <dbReference type="EMBL" id="MBW4468359.1"/>
    </source>
</evidence>
<proteinExistence type="predicted"/>
<keyword evidence="1" id="KW-0472">Membrane</keyword>
<feature type="transmembrane region" description="Helical" evidence="1">
    <location>
        <begin position="145"/>
        <end position="165"/>
    </location>
</feature>